<dbReference type="Proteomes" id="UP000683925">
    <property type="component" value="Unassembled WGS sequence"/>
</dbReference>
<protein>
    <submittedName>
        <fullName evidence="1">Uncharacterized protein</fullName>
    </submittedName>
</protein>
<organism evidence="1 2">
    <name type="scientific">Paramecium octaurelia</name>
    <dbReference type="NCBI Taxonomy" id="43137"/>
    <lineage>
        <taxon>Eukaryota</taxon>
        <taxon>Sar</taxon>
        <taxon>Alveolata</taxon>
        <taxon>Ciliophora</taxon>
        <taxon>Intramacronucleata</taxon>
        <taxon>Oligohymenophorea</taxon>
        <taxon>Peniculida</taxon>
        <taxon>Parameciidae</taxon>
        <taxon>Paramecium</taxon>
    </lineage>
</organism>
<accession>A0A8S1XCB7</accession>
<evidence type="ECO:0000313" key="2">
    <source>
        <dbReference type="Proteomes" id="UP000683925"/>
    </source>
</evidence>
<dbReference type="EMBL" id="CAJJDP010000117">
    <property type="protein sequence ID" value="CAD8198451.1"/>
    <property type="molecule type" value="Genomic_DNA"/>
</dbReference>
<evidence type="ECO:0000313" key="1">
    <source>
        <dbReference type="EMBL" id="CAD8198451.1"/>
    </source>
</evidence>
<sequence>MFNYLKPQLYYQNRITVLNFYFNIRHTPFYLLITKVNKLNIYQWNSSYMDLIVDFSQETCLNALLFQENSIIVDCYNLTYLNMYVNQENFGLLLTPQQFNKYQKKRTQSFTSNQIYSILYAQYYDDDQILTQFQFDHYLLFNISNWKLSFINFIVSNRLQSQNTIYLWDDQTLHLVNQLNKGRTQQIVIILNQIVAVQLFNPQRVFQEYNTLLVGRITIYYSIICNQTVQETKQISSLWDNLNPLFQSFLSNQFLIVQLFDLIQIYENINLKFKLIGAITFKSQSTQVQLQQI</sequence>
<reference evidence="1" key="1">
    <citation type="submission" date="2021-01" db="EMBL/GenBank/DDBJ databases">
        <authorList>
            <consortium name="Genoscope - CEA"/>
            <person name="William W."/>
        </authorList>
    </citation>
    <scope>NUCLEOTIDE SEQUENCE</scope>
</reference>
<comment type="caution">
    <text evidence="1">The sequence shown here is derived from an EMBL/GenBank/DDBJ whole genome shotgun (WGS) entry which is preliminary data.</text>
</comment>
<dbReference type="AlphaFoldDB" id="A0A8S1XCB7"/>
<keyword evidence="2" id="KW-1185">Reference proteome</keyword>
<proteinExistence type="predicted"/>
<gene>
    <name evidence="1" type="ORF">POCTA_138.1.T1170010</name>
</gene>
<name>A0A8S1XCB7_PAROT</name>